<dbReference type="PIRSF" id="PIRSF004692">
    <property type="entry name" value="KdsD_KpsF"/>
    <property type="match status" value="1"/>
</dbReference>
<dbReference type="HOGENOM" id="CLU_040681_13_2_0"/>
<dbReference type="GO" id="GO:1901135">
    <property type="term" value="P:carbohydrate derivative metabolic process"/>
    <property type="evidence" value="ECO:0007669"/>
    <property type="project" value="InterPro"/>
</dbReference>
<evidence type="ECO:0000256" key="5">
    <source>
        <dbReference type="PIRSR" id="PIRSR004692-3"/>
    </source>
</evidence>
<sequence length="347" mass="38486">MRVCYHELTHYNFQRIVRMSSPGVAIDLCQDIVNKQQEALQRFFSSFQCKDTWLFAQKILQHRGAIFFSGVGKSGCVARKVVATLQSCGERAFFFSSGDLLHGDLGVIHPGDIVCLFSKSGETQELLKGIPHLKERGVFLVAVTSAEYSNLSILCDHTVMLPKIEELDPFDLIPTTSTVCQMLFGDLLAITLLRSRGVSLSDYGKNHPSGQIGLKAAGKVREYMFPKTEVPFCFPEDTVNNSLDIFSSYGFGCVCVVNHQYEILGVFTDGDLRRALTHFGGNILFQKLEDVMTPNPKVISEDADVIYGLQMMEMGNPVTILPVVDAQKQKRVVGLLHMHTLAKAGLI</sequence>
<dbReference type="InterPro" id="IPR046348">
    <property type="entry name" value="SIS_dom_sf"/>
</dbReference>
<dbReference type="Proteomes" id="UP000019433">
    <property type="component" value="Chromosome"/>
</dbReference>
<gene>
    <name evidence="9" type="ORF">M832_00500</name>
</gene>
<dbReference type="KEGG" id="cav:M832_00500"/>
<dbReference type="Pfam" id="PF00571">
    <property type="entry name" value="CBS"/>
    <property type="match status" value="2"/>
</dbReference>
<feature type="site" description="Catalytically relevant" evidence="5">
    <location>
        <position position="166"/>
    </location>
</feature>
<dbReference type="eggNOG" id="COG0517">
    <property type="taxonomic scope" value="Bacteria"/>
</dbReference>
<feature type="site" description="Catalytically relevant" evidence="5">
    <location>
        <position position="207"/>
    </location>
</feature>
<dbReference type="PROSITE" id="PS51464">
    <property type="entry name" value="SIS"/>
    <property type="match status" value="1"/>
</dbReference>
<evidence type="ECO:0008006" key="11">
    <source>
        <dbReference type="Google" id="ProtNLM"/>
    </source>
</evidence>
<keyword evidence="2" id="KW-0677">Repeat</keyword>
<protein>
    <recommendedName>
        <fullName evidence="11">Arabinose-5-phosphate isomerase</fullName>
    </recommendedName>
</protein>
<dbReference type="Pfam" id="PF01380">
    <property type="entry name" value="SIS"/>
    <property type="match status" value="1"/>
</dbReference>
<dbReference type="GO" id="GO:0097367">
    <property type="term" value="F:carbohydrate derivative binding"/>
    <property type="evidence" value="ECO:0007669"/>
    <property type="project" value="InterPro"/>
</dbReference>
<reference evidence="9 10" key="1">
    <citation type="journal article" date="2014" name="Syst. Appl. Microbiol.">
        <title>Evidence for the existence of two new members of the family Chlamydiaceae and proposal of Chlamydia avium sp. nov. and Chlamydia gallinacea sp. nov.</title>
        <authorList>
            <person name="Sachse K."/>
            <person name="Laroucau K."/>
            <person name="Riege K."/>
            <person name="Wehner S."/>
            <person name="Dilcher M."/>
            <person name="Creasy H.H."/>
            <person name="Weidmann M."/>
            <person name="Myers G."/>
            <person name="Vorimore F."/>
            <person name="Vicari N."/>
            <person name="Magnino S."/>
            <person name="Liebler-Tenorio E."/>
            <person name="Ruettger A."/>
            <person name="Bavoil P.M."/>
            <person name="Hufert F.T."/>
            <person name="Rossello-Mora R."/>
            <person name="Marz M."/>
        </authorList>
    </citation>
    <scope>NUCLEOTIDE SEQUENCE [LARGE SCALE GENOMIC DNA]</scope>
    <source>
        <strain evidence="9 10">10DC88</strain>
    </source>
</reference>
<dbReference type="CDD" id="cd05014">
    <property type="entry name" value="SIS_Kpsf"/>
    <property type="match status" value="1"/>
</dbReference>
<feature type="site" description="Catalytically relevant" evidence="5">
    <location>
        <position position="73"/>
    </location>
</feature>
<evidence type="ECO:0000313" key="10">
    <source>
        <dbReference type="Proteomes" id="UP000019433"/>
    </source>
</evidence>
<proteinExistence type="inferred from homology"/>
<dbReference type="GO" id="GO:0016853">
    <property type="term" value="F:isomerase activity"/>
    <property type="evidence" value="ECO:0007669"/>
    <property type="project" value="InterPro"/>
</dbReference>
<evidence type="ECO:0000256" key="3">
    <source>
        <dbReference type="ARBA" id="ARBA00023122"/>
    </source>
</evidence>
<evidence type="ECO:0000259" key="8">
    <source>
        <dbReference type="PROSITE" id="PS51464"/>
    </source>
</evidence>
<dbReference type="InterPro" id="IPR004800">
    <property type="entry name" value="KdsD/KpsF-type"/>
</dbReference>
<dbReference type="InterPro" id="IPR035474">
    <property type="entry name" value="SIS_Kpsf"/>
</dbReference>
<dbReference type="InterPro" id="IPR000644">
    <property type="entry name" value="CBS_dom"/>
</dbReference>
<dbReference type="PANTHER" id="PTHR47476">
    <property type="match status" value="1"/>
</dbReference>
<feature type="domain" description="CBS" evidence="7">
    <location>
        <begin position="224"/>
        <end position="283"/>
    </location>
</feature>
<comment type="similarity">
    <text evidence="1 4">Belongs to the SIS family. GutQ/KpsF subfamily.</text>
</comment>
<evidence type="ECO:0000256" key="2">
    <source>
        <dbReference type="ARBA" id="ARBA00022737"/>
    </source>
</evidence>
<dbReference type="SUPFAM" id="SSF53697">
    <property type="entry name" value="SIS domain"/>
    <property type="match status" value="1"/>
</dbReference>
<dbReference type="PATRIC" id="fig|1229831.3.peg.50"/>
<evidence type="ECO:0000256" key="6">
    <source>
        <dbReference type="PROSITE-ProRule" id="PRU00703"/>
    </source>
</evidence>
<dbReference type="InterPro" id="IPR001347">
    <property type="entry name" value="SIS_dom"/>
</dbReference>
<dbReference type="STRING" id="1229831.M832_00500"/>
<dbReference type="GO" id="GO:0005975">
    <property type="term" value="P:carbohydrate metabolic process"/>
    <property type="evidence" value="ECO:0007669"/>
    <property type="project" value="InterPro"/>
</dbReference>
<dbReference type="eggNOG" id="COG0794">
    <property type="taxonomic scope" value="Bacteria"/>
</dbReference>
<name>W8JKV4_9CHLA</name>
<evidence type="ECO:0000256" key="1">
    <source>
        <dbReference type="ARBA" id="ARBA00008165"/>
    </source>
</evidence>
<feature type="domain" description="SIS" evidence="8">
    <location>
        <begin position="55"/>
        <end position="198"/>
    </location>
</feature>
<evidence type="ECO:0000256" key="4">
    <source>
        <dbReference type="PIRNR" id="PIRNR004692"/>
    </source>
</evidence>
<feature type="site" description="Catalytically relevant" evidence="5">
    <location>
        <position position="125"/>
    </location>
</feature>
<dbReference type="PANTHER" id="PTHR47476:SF2">
    <property type="entry name" value="ARABINOSE 5-PHOSPHATE ISOMERASE-RELATED"/>
    <property type="match status" value="1"/>
</dbReference>
<dbReference type="InterPro" id="IPR046342">
    <property type="entry name" value="CBS_dom_sf"/>
</dbReference>
<dbReference type="PROSITE" id="PS51371">
    <property type="entry name" value="CBS"/>
    <property type="match status" value="2"/>
</dbReference>
<feature type="domain" description="CBS" evidence="7">
    <location>
        <begin position="292"/>
        <end position="347"/>
    </location>
</feature>
<evidence type="ECO:0000259" key="7">
    <source>
        <dbReference type="PROSITE" id="PS51371"/>
    </source>
</evidence>
<dbReference type="NCBIfam" id="TIGR00393">
    <property type="entry name" value="kpsF"/>
    <property type="match status" value="1"/>
</dbReference>
<dbReference type="EMBL" id="CP006571">
    <property type="protein sequence ID" value="AHK62924.1"/>
    <property type="molecule type" value="Genomic_DNA"/>
</dbReference>
<dbReference type="Gene3D" id="3.10.580.10">
    <property type="entry name" value="CBS-domain"/>
    <property type="match status" value="1"/>
</dbReference>
<keyword evidence="3 6" id="KW-0129">CBS domain</keyword>
<dbReference type="AlphaFoldDB" id="W8JKV4"/>
<dbReference type="Gene3D" id="3.40.50.10490">
    <property type="entry name" value="Glucose-6-phosphate isomerase like protein, domain 1"/>
    <property type="match status" value="1"/>
</dbReference>
<organism evidence="9 10">
    <name type="scientific">Chlamydia avium 10DC88</name>
    <dbReference type="NCBI Taxonomy" id="1229831"/>
    <lineage>
        <taxon>Bacteria</taxon>
        <taxon>Pseudomonadati</taxon>
        <taxon>Chlamydiota</taxon>
        <taxon>Chlamydiia</taxon>
        <taxon>Chlamydiales</taxon>
        <taxon>Chlamydiaceae</taxon>
        <taxon>Chlamydia/Chlamydophila group</taxon>
        <taxon>Chlamydia</taxon>
    </lineage>
</organism>
<dbReference type="CDD" id="cd04604">
    <property type="entry name" value="CBS_pair_SIS_assoc"/>
    <property type="match status" value="1"/>
</dbReference>
<evidence type="ECO:0000313" key="9">
    <source>
        <dbReference type="EMBL" id="AHK62924.1"/>
    </source>
</evidence>
<accession>W8JKV4</accession>